<dbReference type="Gene3D" id="2.40.30.170">
    <property type="match status" value="1"/>
</dbReference>
<reference evidence="3 4" key="1">
    <citation type="submission" date="2019-06" db="EMBL/GenBank/DDBJ databases">
        <authorList>
            <person name="Lee I."/>
            <person name="Jang G.I."/>
            <person name="Hwang C.Y."/>
        </authorList>
    </citation>
    <scope>NUCLEOTIDE SEQUENCE [LARGE SCALE GENOMIC DNA]</scope>
    <source>
        <strain evidence="3 4">PAMC 28131</strain>
    </source>
</reference>
<dbReference type="AlphaFoldDB" id="A0A501XVK6"/>
<dbReference type="GO" id="GO:1990281">
    <property type="term" value="C:efflux pump complex"/>
    <property type="evidence" value="ECO:0007669"/>
    <property type="project" value="TreeGrafter"/>
</dbReference>
<evidence type="ECO:0000313" key="3">
    <source>
        <dbReference type="EMBL" id="TPE64621.1"/>
    </source>
</evidence>
<comment type="caution">
    <text evidence="3">The sequence shown here is derived from an EMBL/GenBank/DDBJ whole genome shotgun (WGS) entry which is preliminary data.</text>
</comment>
<dbReference type="InterPro" id="IPR006143">
    <property type="entry name" value="RND_pump_MFP"/>
</dbReference>
<feature type="compositionally biased region" description="Basic and acidic residues" evidence="2">
    <location>
        <begin position="126"/>
        <end position="137"/>
    </location>
</feature>
<dbReference type="PANTHER" id="PTHR30469:SF15">
    <property type="entry name" value="HLYD FAMILY OF SECRETION PROTEINS"/>
    <property type="match status" value="1"/>
</dbReference>
<dbReference type="EMBL" id="VFSU01000009">
    <property type="protein sequence ID" value="TPE64621.1"/>
    <property type="molecule type" value="Genomic_DNA"/>
</dbReference>
<dbReference type="Gene3D" id="2.40.50.100">
    <property type="match status" value="1"/>
</dbReference>
<feature type="region of interest" description="Disordered" evidence="2">
    <location>
        <begin position="123"/>
        <end position="151"/>
    </location>
</feature>
<proteinExistence type="inferred from homology"/>
<dbReference type="SUPFAM" id="SSF111369">
    <property type="entry name" value="HlyD-like secretion proteins"/>
    <property type="match status" value="1"/>
</dbReference>
<evidence type="ECO:0000256" key="1">
    <source>
        <dbReference type="ARBA" id="ARBA00009477"/>
    </source>
</evidence>
<sequence>MLISKEYNRQGIAPISQSHRRTAMRLFPALLPLLAVAGAAAAQAPAAKPAAKPVARPAAEPRAVAIFMAEQMVALRAATDGRVVSVGATEGSPVRKGAVLVQLDDREQRARVSLAAKAAGSSADARAAEVRRQEAQARLEGTQKASAKGAATDWELRQARAAAEQAGLESRAAQDRQSVEGQRLSLEKVMLENYVARAPFDGRVTRIGARPGMSVRKSDVLATVVNMSTLRGETFVPVARYSGLKQGATYPVVFAAPFSRTLPATLIYIDPVIDGGQVRAVFRLQNTGEALPSGLQGSVILKPLAK</sequence>
<evidence type="ECO:0000256" key="2">
    <source>
        <dbReference type="SAM" id="MobiDB-lite"/>
    </source>
</evidence>
<dbReference type="OrthoDB" id="9806939at2"/>
<gene>
    <name evidence="3" type="ORF">FJQ54_01075</name>
</gene>
<dbReference type="PANTHER" id="PTHR30469">
    <property type="entry name" value="MULTIDRUG RESISTANCE PROTEIN MDTA"/>
    <property type="match status" value="1"/>
</dbReference>
<dbReference type="NCBIfam" id="TIGR01730">
    <property type="entry name" value="RND_mfp"/>
    <property type="match status" value="1"/>
</dbReference>
<dbReference type="Proteomes" id="UP000319897">
    <property type="component" value="Unassembled WGS sequence"/>
</dbReference>
<organism evidence="3 4">
    <name type="scientific">Sandaracinobacter neustonicus</name>
    <dbReference type="NCBI Taxonomy" id="1715348"/>
    <lineage>
        <taxon>Bacteria</taxon>
        <taxon>Pseudomonadati</taxon>
        <taxon>Pseudomonadota</taxon>
        <taxon>Alphaproteobacteria</taxon>
        <taxon>Sphingomonadales</taxon>
        <taxon>Sphingosinicellaceae</taxon>
        <taxon>Sandaracinobacter</taxon>
    </lineage>
</organism>
<dbReference type="GO" id="GO:0015562">
    <property type="term" value="F:efflux transmembrane transporter activity"/>
    <property type="evidence" value="ECO:0007669"/>
    <property type="project" value="TreeGrafter"/>
</dbReference>
<dbReference type="Gene3D" id="1.10.287.470">
    <property type="entry name" value="Helix hairpin bin"/>
    <property type="match status" value="1"/>
</dbReference>
<evidence type="ECO:0000313" key="4">
    <source>
        <dbReference type="Proteomes" id="UP000319897"/>
    </source>
</evidence>
<name>A0A501XVK6_9SPHN</name>
<keyword evidence="4" id="KW-1185">Reference proteome</keyword>
<accession>A0A501XVK6</accession>
<comment type="similarity">
    <text evidence="1">Belongs to the membrane fusion protein (MFP) (TC 8.A.1) family.</text>
</comment>
<protein>
    <submittedName>
        <fullName evidence="3">Efflux RND transporter periplasmic adaptor subunit</fullName>
    </submittedName>
</protein>